<dbReference type="SUPFAM" id="SSF50814">
    <property type="entry name" value="Lipocalins"/>
    <property type="match status" value="1"/>
</dbReference>
<dbReference type="InParanoid" id="L5KFH9"/>
<dbReference type="InterPro" id="IPR031259">
    <property type="entry name" value="ILBP"/>
</dbReference>
<dbReference type="FunCoup" id="L5KFH9">
    <property type="interactions" value="3"/>
</dbReference>
<gene>
    <name evidence="2" type="ORF">PAL_GLEAN10015584</name>
</gene>
<dbReference type="EMBL" id="KB030754">
    <property type="protein sequence ID" value="ELK10419.1"/>
    <property type="molecule type" value="Genomic_DNA"/>
</dbReference>
<dbReference type="PANTHER" id="PTHR11955">
    <property type="entry name" value="FATTY ACID BINDING PROTEIN"/>
    <property type="match status" value="1"/>
</dbReference>
<comment type="similarity">
    <text evidence="1">Belongs to the calycin superfamily. Fatty-acid binding protein (FABP) family.</text>
</comment>
<evidence type="ECO:0000313" key="2">
    <source>
        <dbReference type="EMBL" id="ELK10419.1"/>
    </source>
</evidence>
<evidence type="ECO:0000256" key="1">
    <source>
        <dbReference type="ARBA" id="ARBA00008390"/>
    </source>
</evidence>
<organism evidence="2 3">
    <name type="scientific">Pteropus alecto</name>
    <name type="common">Black flying fox</name>
    <dbReference type="NCBI Taxonomy" id="9402"/>
    <lineage>
        <taxon>Eukaryota</taxon>
        <taxon>Metazoa</taxon>
        <taxon>Chordata</taxon>
        <taxon>Craniata</taxon>
        <taxon>Vertebrata</taxon>
        <taxon>Euteleostomi</taxon>
        <taxon>Mammalia</taxon>
        <taxon>Eutheria</taxon>
        <taxon>Laurasiatheria</taxon>
        <taxon>Chiroptera</taxon>
        <taxon>Yinpterochiroptera</taxon>
        <taxon>Pteropodoidea</taxon>
        <taxon>Pteropodidae</taxon>
        <taxon>Pteropodinae</taxon>
        <taxon>Pteropus</taxon>
    </lineage>
</organism>
<dbReference type="STRING" id="9402.L5KFH9"/>
<dbReference type="Proteomes" id="UP000010552">
    <property type="component" value="Unassembled WGS sequence"/>
</dbReference>
<reference evidence="3" key="1">
    <citation type="journal article" date="2013" name="Science">
        <title>Comparative analysis of bat genomes provides insight into the evolution of flight and immunity.</title>
        <authorList>
            <person name="Zhang G."/>
            <person name="Cowled C."/>
            <person name="Shi Z."/>
            <person name="Huang Z."/>
            <person name="Bishop-Lilly K.A."/>
            <person name="Fang X."/>
            <person name="Wynne J.W."/>
            <person name="Xiong Z."/>
            <person name="Baker M.L."/>
            <person name="Zhao W."/>
            <person name="Tachedjian M."/>
            <person name="Zhu Y."/>
            <person name="Zhou P."/>
            <person name="Jiang X."/>
            <person name="Ng J."/>
            <person name="Yang L."/>
            <person name="Wu L."/>
            <person name="Xiao J."/>
            <person name="Feng Y."/>
            <person name="Chen Y."/>
            <person name="Sun X."/>
            <person name="Zhang Y."/>
            <person name="Marsh G.A."/>
            <person name="Crameri G."/>
            <person name="Broder C.C."/>
            <person name="Frey K.G."/>
            <person name="Wang L.F."/>
            <person name="Wang J."/>
        </authorList>
    </citation>
    <scope>NUCLEOTIDE SEQUENCE [LARGE SCALE GENOMIC DNA]</scope>
</reference>
<proteinExistence type="inferred from homology"/>
<dbReference type="Gene3D" id="2.40.128.20">
    <property type="match status" value="1"/>
</dbReference>
<name>L5KFH9_PTEAL</name>
<dbReference type="AlphaFoldDB" id="L5KFH9"/>
<sequence>MALRKIALLLKPDKEIDHQGNHMTVKTLSTFRNYVVEFEVGVEFEEDLSVVDGRKCQVPFLKFVGGDADEQTIVTWEEEQLVCVQKGEVPNRGWKHWLEGENLYLELTARDAVCEQVFRKVK</sequence>
<keyword evidence="3" id="KW-1185">Reference proteome</keyword>
<evidence type="ECO:0000313" key="3">
    <source>
        <dbReference type="Proteomes" id="UP000010552"/>
    </source>
</evidence>
<dbReference type="InterPro" id="IPR012674">
    <property type="entry name" value="Calycin"/>
</dbReference>
<dbReference type="GO" id="GO:0008289">
    <property type="term" value="F:lipid binding"/>
    <property type="evidence" value="ECO:0007669"/>
    <property type="project" value="InterPro"/>
</dbReference>
<protein>
    <submittedName>
        <fullName evidence="2">Retinol-binding protein 5</fullName>
    </submittedName>
</protein>
<accession>L5KFH9</accession>